<feature type="non-terminal residue" evidence="2">
    <location>
        <position position="146"/>
    </location>
</feature>
<dbReference type="Gene3D" id="3.30.300.160">
    <property type="entry name" value="Type II secretion system, protein E, N-terminal domain"/>
    <property type="match status" value="1"/>
</dbReference>
<reference evidence="2" key="1">
    <citation type="submission" date="2020-04" db="EMBL/GenBank/DDBJ databases">
        <authorList>
            <person name="Zhang T."/>
        </authorList>
    </citation>
    <scope>NUCLEOTIDE SEQUENCE</scope>
    <source>
        <strain evidence="2">HKST-UBA79</strain>
    </source>
</reference>
<organism evidence="2 3">
    <name type="scientific">candidate division WWE3 bacterium</name>
    <dbReference type="NCBI Taxonomy" id="2053526"/>
    <lineage>
        <taxon>Bacteria</taxon>
        <taxon>Katanobacteria</taxon>
    </lineage>
</organism>
<dbReference type="Pfam" id="PF05157">
    <property type="entry name" value="MshEN"/>
    <property type="match status" value="1"/>
</dbReference>
<dbReference type="AlphaFoldDB" id="A0A955EB31"/>
<gene>
    <name evidence="2" type="ORF">KC980_01380</name>
</gene>
<protein>
    <recommendedName>
        <fullName evidence="1">Type II secretion system protein GspE N-terminal domain-containing protein</fullName>
    </recommendedName>
</protein>
<name>A0A955EB31_UNCKA</name>
<accession>A0A955EB31</accession>
<dbReference type="InterPro" id="IPR007831">
    <property type="entry name" value="T2SS_GspE_N"/>
</dbReference>
<dbReference type="SUPFAM" id="SSF160246">
    <property type="entry name" value="EspE N-terminal domain-like"/>
    <property type="match status" value="1"/>
</dbReference>
<sequence length="146" mass="16349">MPQYDETKLLTSLKEIGVIDAAKLDQIFEQSKRAQISFEAALIKSNLITDKNLGQTVAEILNTPFVHLADETLDDSVVTMLPASYAKKHLIIPYKLENGNVLLATNNPQNSLLLSLVKQKLDSNIQVKYATQLDLENTFSIYKKDL</sequence>
<proteinExistence type="predicted"/>
<dbReference type="EMBL" id="JAGQNX010000039">
    <property type="protein sequence ID" value="MCA9308140.1"/>
    <property type="molecule type" value="Genomic_DNA"/>
</dbReference>
<comment type="caution">
    <text evidence="2">The sequence shown here is derived from an EMBL/GenBank/DDBJ whole genome shotgun (WGS) entry which is preliminary data.</text>
</comment>
<evidence type="ECO:0000259" key="1">
    <source>
        <dbReference type="Pfam" id="PF05157"/>
    </source>
</evidence>
<feature type="domain" description="Type II secretion system protein GspE N-terminal" evidence="1">
    <location>
        <begin position="61"/>
        <end position="139"/>
    </location>
</feature>
<dbReference type="InterPro" id="IPR037257">
    <property type="entry name" value="T2SS_E_N_sf"/>
</dbReference>
<reference evidence="2" key="2">
    <citation type="journal article" date="2021" name="Microbiome">
        <title>Successional dynamics and alternative stable states in a saline activated sludge microbial community over 9 years.</title>
        <authorList>
            <person name="Wang Y."/>
            <person name="Ye J."/>
            <person name="Ju F."/>
            <person name="Liu L."/>
            <person name="Boyd J.A."/>
            <person name="Deng Y."/>
            <person name="Parks D.H."/>
            <person name="Jiang X."/>
            <person name="Yin X."/>
            <person name="Woodcroft B.J."/>
            <person name="Tyson G.W."/>
            <person name="Hugenholtz P."/>
            <person name="Polz M.F."/>
            <person name="Zhang T."/>
        </authorList>
    </citation>
    <scope>NUCLEOTIDE SEQUENCE</scope>
    <source>
        <strain evidence="2">HKST-UBA79</strain>
    </source>
</reference>
<dbReference type="Proteomes" id="UP000740557">
    <property type="component" value="Unassembled WGS sequence"/>
</dbReference>
<evidence type="ECO:0000313" key="2">
    <source>
        <dbReference type="EMBL" id="MCA9308140.1"/>
    </source>
</evidence>
<evidence type="ECO:0000313" key="3">
    <source>
        <dbReference type="Proteomes" id="UP000740557"/>
    </source>
</evidence>